<evidence type="ECO:0000313" key="2">
    <source>
        <dbReference type="Proteomes" id="UP000762676"/>
    </source>
</evidence>
<proteinExistence type="predicted"/>
<dbReference type="AlphaFoldDB" id="A0AAV4H3M3"/>
<gene>
    <name evidence="1" type="ORF">ElyMa_004355000</name>
</gene>
<comment type="caution">
    <text evidence="1">The sequence shown here is derived from an EMBL/GenBank/DDBJ whole genome shotgun (WGS) entry which is preliminary data.</text>
</comment>
<dbReference type="EMBL" id="BMAT01008781">
    <property type="protein sequence ID" value="GFR92503.1"/>
    <property type="molecule type" value="Genomic_DNA"/>
</dbReference>
<evidence type="ECO:0000313" key="1">
    <source>
        <dbReference type="EMBL" id="GFR92503.1"/>
    </source>
</evidence>
<name>A0AAV4H3M3_9GAST</name>
<reference evidence="1 2" key="1">
    <citation type="journal article" date="2021" name="Elife">
        <title>Chloroplast acquisition without the gene transfer in kleptoplastic sea slugs, Plakobranchus ocellatus.</title>
        <authorList>
            <person name="Maeda T."/>
            <person name="Takahashi S."/>
            <person name="Yoshida T."/>
            <person name="Shimamura S."/>
            <person name="Takaki Y."/>
            <person name="Nagai Y."/>
            <person name="Toyoda A."/>
            <person name="Suzuki Y."/>
            <person name="Arimoto A."/>
            <person name="Ishii H."/>
            <person name="Satoh N."/>
            <person name="Nishiyama T."/>
            <person name="Hasebe M."/>
            <person name="Maruyama T."/>
            <person name="Minagawa J."/>
            <person name="Obokata J."/>
            <person name="Shigenobu S."/>
        </authorList>
    </citation>
    <scope>NUCLEOTIDE SEQUENCE [LARGE SCALE GENOMIC DNA]</scope>
</reference>
<accession>A0AAV4H3M3</accession>
<dbReference type="Proteomes" id="UP000762676">
    <property type="component" value="Unassembled WGS sequence"/>
</dbReference>
<sequence>MTKRKLWAQPSVLDLDLDLIADVRQQSPITRWCSRPYPPYASPDPPTVRGNWPPVVGRRRVGSASLTVFSSRSNLMKDEDGRGRGRLCTCTAFPLRVPLPYPASLPLPTDCRQFYSPL</sequence>
<organism evidence="1 2">
    <name type="scientific">Elysia marginata</name>
    <dbReference type="NCBI Taxonomy" id="1093978"/>
    <lineage>
        <taxon>Eukaryota</taxon>
        <taxon>Metazoa</taxon>
        <taxon>Spiralia</taxon>
        <taxon>Lophotrochozoa</taxon>
        <taxon>Mollusca</taxon>
        <taxon>Gastropoda</taxon>
        <taxon>Heterobranchia</taxon>
        <taxon>Euthyneura</taxon>
        <taxon>Panpulmonata</taxon>
        <taxon>Sacoglossa</taxon>
        <taxon>Placobranchoidea</taxon>
        <taxon>Plakobranchidae</taxon>
        <taxon>Elysia</taxon>
    </lineage>
</organism>
<keyword evidence="2" id="KW-1185">Reference proteome</keyword>
<protein>
    <submittedName>
        <fullName evidence="1">Uncharacterized protein</fullName>
    </submittedName>
</protein>